<evidence type="ECO:0000313" key="2">
    <source>
        <dbReference type="EMBL" id="MFE9174300.1"/>
    </source>
</evidence>
<organism evidence="2 3">
    <name type="scientific">Streptomyces kebangsaanensis</name>
    <dbReference type="NCBI Taxonomy" id="864058"/>
    <lineage>
        <taxon>Bacteria</taxon>
        <taxon>Bacillati</taxon>
        <taxon>Actinomycetota</taxon>
        <taxon>Actinomycetes</taxon>
        <taxon>Kitasatosporales</taxon>
        <taxon>Streptomycetaceae</taxon>
        <taxon>Streptomyces</taxon>
    </lineage>
</organism>
<dbReference type="RefSeq" id="WP_388354037.1">
    <property type="nucleotide sequence ID" value="NZ_JBIAFJ010000050.1"/>
</dbReference>
<protein>
    <submittedName>
        <fullName evidence="2">DUF5132 domain-containing protein</fullName>
    </submittedName>
</protein>
<comment type="caution">
    <text evidence="2">The sequence shown here is derived from an EMBL/GenBank/DDBJ whole genome shotgun (WGS) entry which is preliminary data.</text>
</comment>
<name>A0ABW6L538_9ACTN</name>
<feature type="region of interest" description="Disordered" evidence="1">
    <location>
        <begin position="38"/>
        <end position="61"/>
    </location>
</feature>
<dbReference type="Proteomes" id="UP001601197">
    <property type="component" value="Unassembled WGS sequence"/>
</dbReference>
<reference evidence="2 3" key="1">
    <citation type="submission" date="2024-10" db="EMBL/GenBank/DDBJ databases">
        <title>The Natural Products Discovery Center: Release of the First 8490 Sequenced Strains for Exploring Actinobacteria Biosynthetic Diversity.</title>
        <authorList>
            <person name="Kalkreuter E."/>
            <person name="Kautsar S.A."/>
            <person name="Yang D."/>
            <person name="Bader C.D."/>
            <person name="Teijaro C.N."/>
            <person name="Fluegel L."/>
            <person name="Davis C.M."/>
            <person name="Simpson J.R."/>
            <person name="Lauterbach L."/>
            <person name="Steele A.D."/>
            <person name="Gui C."/>
            <person name="Meng S."/>
            <person name="Li G."/>
            <person name="Viehrig K."/>
            <person name="Ye F."/>
            <person name="Su P."/>
            <person name="Kiefer A.F."/>
            <person name="Nichols A."/>
            <person name="Cepeda A.J."/>
            <person name="Yan W."/>
            <person name="Fan B."/>
            <person name="Jiang Y."/>
            <person name="Adhikari A."/>
            <person name="Zheng C.-J."/>
            <person name="Schuster L."/>
            <person name="Cowan T.M."/>
            <person name="Smanski M.J."/>
            <person name="Chevrette M.G."/>
            <person name="De Carvalho L.P.S."/>
            <person name="Shen B."/>
        </authorList>
    </citation>
    <scope>NUCLEOTIDE SEQUENCE [LARGE SCALE GENOMIC DNA]</scope>
    <source>
        <strain evidence="2 3">NPDC007147</strain>
    </source>
</reference>
<evidence type="ECO:0000256" key="1">
    <source>
        <dbReference type="SAM" id="MobiDB-lite"/>
    </source>
</evidence>
<evidence type="ECO:0000313" key="3">
    <source>
        <dbReference type="Proteomes" id="UP001601197"/>
    </source>
</evidence>
<dbReference type="EMBL" id="JBIAFJ010000050">
    <property type="protein sequence ID" value="MFE9174300.1"/>
    <property type="molecule type" value="Genomic_DNA"/>
</dbReference>
<keyword evidence="3" id="KW-1185">Reference proteome</keyword>
<sequence>MRGIIKTSVGLTFEVRRAAIEAGEEVQDLTAQVAAEKLTSSARTRRARADGEVTPRGATAG</sequence>
<gene>
    <name evidence="2" type="ORF">ACFYNZ_33500</name>
</gene>
<accession>A0ABW6L538</accession>
<proteinExistence type="predicted"/>
<dbReference type="InterPro" id="IPR033456">
    <property type="entry name" value="DUF5132"/>
</dbReference>
<dbReference type="Pfam" id="PF17195">
    <property type="entry name" value="DUF5132"/>
    <property type="match status" value="1"/>
</dbReference>